<comment type="caution">
    <text evidence="1">The sequence shown here is derived from an EMBL/GenBank/DDBJ whole genome shotgun (WGS) entry which is preliminary data.</text>
</comment>
<dbReference type="AlphaFoldDB" id="A0A8X6NAF9"/>
<reference evidence="1" key="1">
    <citation type="submission" date="2020-08" db="EMBL/GenBank/DDBJ databases">
        <title>Multicomponent nature underlies the extraordinary mechanical properties of spider dragline silk.</title>
        <authorList>
            <person name="Kono N."/>
            <person name="Nakamura H."/>
            <person name="Mori M."/>
            <person name="Yoshida Y."/>
            <person name="Ohtoshi R."/>
            <person name="Malay A.D."/>
            <person name="Moran D.A.P."/>
            <person name="Tomita M."/>
            <person name="Numata K."/>
            <person name="Arakawa K."/>
        </authorList>
    </citation>
    <scope>NUCLEOTIDE SEQUENCE</scope>
</reference>
<gene>
    <name evidence="1" type="primary">POL_268</name>
    <name evidence="1" type="ORF">NPIL_32121</name>
</gene>
<proteinExistence type="predicted"/>
<evidence type="ECO:0000313" key="2">
    <source>
        <dbReference type="Proteomes" id="UP000887013"/>
    </source>
</evidence>
<dbReference type="Proteomes" id="UP000887013">
    <property type="component" value="Unassembled WGS sequence"/>
</dbReference>
<dbReference type="OrthoDB" id="8051507at2759"/>
<sequence>MLYGRRPICPLSILKDSGTEDIPVPIGQLKSVINYLNDLQIKLKLVAEQAGIAFSSNQMNYAYYHNCRKKYKSFDIGDKVIVLSPDSTHKMYVRWTSPCTIVEKQSAHSYVVQMPDNSVKHNHANKMRKLNIQTNNIGVIYKTDIDFGDIENTPVTKLTPTDETYIKVHMNSSHLNTDQKQAVIDLFVKNQAIITYTPKIARIGEHSSK</sequence>
<protein>
    <submittedName>
        <fullName evidence="1">Retrovirus-related Pol polyprotein from transposon 412</fullName>
    </submittedName>
</protein>
<organism evidence="1 2">
    <name type="scientific">Nephila pilipes</name>
    <name type="common">Giant wood spider</name>
    <name type="synonym">Nephila maculata</name>
    <dbReference type="NCBI Taxonomy" id="299642"/>
    <lineage>
        <taxon>Eukaryota</taxon>
        <taxon>Metazoa</taxon>
        <taxon>Ecdysozoa</taxon>
        <taxon>Arthropoda</taxon>
        <taxon>Chelicerata</taxon>
        <taxon>Arachnida</taxon>
        <taxon>Araneae</taxon>
        <taxon>Araneomorphae</taxon>
        <taxon>Entelegynae</taxon>
        <taxon>Araneoidea</taxon>
        <taxon>Nephilidae</taxon>
        <taxon>Nephila</taxon>
    </lineage>
</organism>
<accession>A0A8X6NAF9</accession>
<dbReference type="EMBL" id="BMAW01055736">
    <property type="protein sequence ID" value="GFT02579.1"/>
    <property type="molecule type" value="Genomic_DNA"/>
</dbReference>
<keyword evidence="2" id="KW-1185">Reference proteome</keyword>
<evidence type="ECO:0000313" key="1">
    <source>
        <dbReference type="EMBL" id="GFT02579.1"/>
    </source>
</evidence>
<name>A0A8X6NAF9_NEPPI</name>